<dbReference type="Pfam" id="PF08238">
    <property type="entry name" value="Sel1"/>
    <property type="match status" value="7"/>
</dbReference>
<dbReference type="PANTHER" id="PTHR11102:SF147">
    <property type="entry name" value="SEL1L ADAPTOR SUBUNIT OF ERAD E3 UBIQUITIN LIGASE"/>
    <property type="match status" value="1"/>
</dbReference>
<dbReference type="EMBL" id="JH598169">
    <property type="status" value="NOT_ANNOTATED_CDS"/>
    <property type="molecule type" value="Genomic_DNA"/>
</dbReference>
<comment type="similarity">
    <text evidence="1">Belongs to the sel-1 family.</text>
</comment>
<sequence length="743" mass="81201">MVFAPHLVRALLPALYVLAAASATSNPPHKEEQKRMDATNGTESALGLSMDVPKVETWEVQVDGSISSNEQQFWRPLTANEVSVSSGQGIQWETATGDDEEVVETERVPSLVLVKASEAFVALENRIVAEGFTEELVDKLNKVVDNRSDNEDPETADDWAFAVATLSFKQLFEPNAASNDEQDFIDAVNNLDVAANAGVQSALSARAMMNLIGVPDPEEMEDLSIVRLSRQEKQARGDEMLSKLLAMNDFTATLAVAYGTQSGRISVPRKTDGKDASADAGSVCEAALSLYRTCAERNVDIIASEGSEQIVGVPRLSDELLYPLESSFIDDYEIGRLHSLSDENAAAQELERYHDIANNPMDDQYPQAMLCLADAYYFGNPAAHVVANQELGIQYFRLAADAGNPVAQANYGILLVRGIGVDRDVQKAIVYLDRAARQKQAFALHELGVIYFDGDGVPQNVTRALGFFEKAIALGQIESHLFLGSAYMHGDGGVAVDNQMAFSHFQAAVRDADSQSSQALFELAVMHFRGIGTPRSCHTAMPLFRSVALHPHVLSELPFSLVKAYECYTKGDYLRAYLHYRLVAELGDEDGQCNAAFLLEHYGDHILKWQWLGLAKPNENSGNPLLREVLTLYSQASALNDSEAIRKTGVCFHESWAGVCSRNHTRALERYKFAAELGDAQAGYDCGSMLVAGDGVPRDLAAARNYYKKCSEATFPANVPCVLALVGLDILPIIEVIVQKIWA</sequence>
<dbReference type="InterPro" id="IPR011990">
    <property type="entry name" value="TPR-like_helical_dom_sf"/>
</dbReference>
<proteinExistence type="inferred from homology"/>
<dbReference type="HOGENOM" id="CLU_020345_0_0_1"/>
<feature type="chain" id="PRO_5004048668" description="RxLR effector candidate protein" evidence="2">
    <location>
        <begin position="24"/>
        <end position="743"/>
    </location>
</feature>
<reference evidence="3" key="2">
    <citation type="submission" date="2015-06" db="UniProtKB">
        <authorList>
            <consortium name="EnsemblProtists"/>
        </authorList>
    </citation>
    <scope>IDENTIFICATION</scope>
    <source>
        <strain evidence="3">Emoy2</strain>
    </source>
</reference>
<dbReference type="STRING" id="559515.M4BDX1"/>
<dbReference type="InterPro" id="IPR050767">
    <property type="entry name" value="Sel1_AlgK"/>
</dbReference>
<dbReference type="InParanoid" id="M4BDX1"/>
<dbReference type="PANTHER" id="PTHR11102">
    <property type="entry name" value="SEL-1-LIKE PROTEIN"/>
    <property type="match status" value="1"/>
</dbReference>
<keyword evidence="4" id="KW-1185">Reference proteome</keyword>
<protein>
    <recommendedName>
        <fullName evidence="5">RxLR effector candidate protein</fullName>
    </recommendedName>
</protein>
<evidence type="ECO:0000256" key="1">
    <source>
        <dbReference type="ARBA" id="ARBA00038101"/>
    </source>
</evidence>
<dbReference type="Gene3D" id="1.25.40.10">
    <property type="entry name" value="Tetratricopeptide repeat domain"/>
    <property type="match status" value="3"/>
</dbReference>
<name>M4BDX1_HYAAE</name>
<accession>M4BDX1</accession>
<dbReference type="AlphaFoldDB" id="M4BDX1"/>
<dbReference type="eggNOG" id="KOG1550">
    <property type="taxonomic scope" value="Eukaryota"/>
</dbReference>
<evidence type="ECO:0000313" key="3">
    <source>
        <dbReference type="EnsemblProtists" id="HpaP804489"/>
    </source>
</evidence>
<dbReference type="Proteomes" id="UP000011713">
    <property type="component" value="Unassembled WGS sequence"/>
</dbReference>
<evidence type="ECO:0000256" key="2">
    <source>
        <dbReference type="SAM" id="SignalP"/>
    </source>
</evidence>
<dbReference type="OMA" id="IMPLSRQ"/>
<reference evidence="4" key="1">
    <citation type="journal article" date="2010" name="Science">
        <title>Signatures of adaptation to obligate biotrophy in the Hyaloperonospora arabidopsidis genome.</title>
        <authorList>
            <person name="Baxter L."/>
            <person name="Tripathy S."/>
            <person name="Ishaque N."/>
            <person name="Boot N."/>
            <person name="Cabral A."/>
            <person name="Kemen E."/>
            <person name="Thines M."/>
            <person name="Ah-Fong A."/>
            <person name="Anderson R."/>
            <person name="Badejoko W."/>
            <person name="Bittner-Eddy P."/>
            <person name="Boore J.L."/>
            <person name="Chibucos M.C."/>
            <person name="Coates M."/>
            <person name="Dehal P."/>
            <person name="Delehaunty K."/>
            <person name="Dong S."/>
            <person name="Downton P."/>
            <person name="Dumas B."/>
            <person name="Fabro G."/>
            <person name="Fronick C."/>
            <person name="Fuerstenberg S.I."/>
            <person name="Fulton L."/>
            <person name="Gaulin E."/>
            <person name="Govers F."/>
            <person name="Hughes L."/>
            <person name="Humphray S."/>
            <person name="Jiang R.H."/>
            <person name="Judelson H."/>
            <person name="Kamoun S."/>
            <person name="Kyung K."/>
            <person name="Meijer H."/>
            <person name="Minx P."/>
            <person name="Morris P."/>
            <person name="Nelson J."/>
            <person name="Phuntumart V."/>
            <person name="Qutob D."/>
            <person name="Rehmany A."/>
            <person name="Rougon-Cardoso A."/>
            <person name="Ryden P."/>
            <person name="Torto-Alalibo T."/>
            <person name="Studholme D."/>
            <person name="Wang Y."/>
            <person name="Win J."/>
            <person name="Wood J."/>
            <person name="Clifton S.W."/>
            <person name="Rogers J."/>
            <person name="Van den Ackerveken G."/>
            <person name="Jones J.D."/>
            <person name="McDowell J.M."/>
            <person name="Beynon J."/>
            <person name="Tyler B.M."/>
        </authorList>
    </citation>
    <scope>NUCLEOTIDE SEQUENCE [LARGE SCALE GENOMIC DNA]</scope>
    <source>
        <strain evidence="4">Emoy2</strain>
    </source>
</reference>
<dbReference type="EnsemblProtists" id="HpaT804489">
    <property type="protein sequence ID" value="HpaP804489"/>
    <property type="gene ID" value="HpaG804489"/>
</dbReference>
<feature type="signal peptide" evidence="2">
    <location>
        <begin position="1"/>
        <end position="23"/>
    </location>
</feature>
<evidence type="ECO:0000313" key="4">
    <source>
        <dbReference type="Proteomes" id="UP000011713"/>
    </source>
</evidence>
<evidence type="ECO:0008006" key="5">
    <source>
        <dbReference type="Google" id="ProtNLM"/>
    </source>
</evidence>
<dbReference type="SUPFAM" id="SSF81901">
    <property type="entry name" value="HCP-like"/>
    <property type="match status" value="3"/>
</dbReference>
<dbReference type="GO" id="GO:0005789">
    <property type="term" value="C:endoplasmic reticulum membrane"/>
    <property type="evidence" value="ECO:0007669"/>
    <property type="project" value="TreeGrafter"/>
</dbReference>
<dbReference type="VEuPathDB" id="FungiDB:HpaG804489"/>
<dbReference type="SMART" id="SM00671">
    <property type="entry name" value="SEL1"/>
    <property type="match status" value="8"/>
</dbReference>
<organism evidence="3 4">
    <name type="scientific">Hyaloperonospora arabidopsidis (strain Emoy2)</name>
    <name type="common">Downy mildew agent</name>
    <name type="synonym">Peronospora arabidopsidis</name>
    <dbReference type="NCBI Taxonomy" id="559515"/>
    <lineage>
        <taxon>Eukaryota</taxon>
        <taxon>Sar</taxon>
        <taxon>Stramenopiles</taxon>
        <taxon>Oomycota</taxon>
        <taxon>Peronosporomycetes</taxon>
        <taxon>Peronosporales</taxon>
        <taxon>Peronosporaceae</taxon>
        <taxon>Hyaloperonospora</taxon>
    </lineage>
</organism>
<dbReference type="InterPro" id="IPR006597">
    <property type="entry name" value="Sel1-like"/>
</dbReference>
<keyword evidence="2" id="KW-0732">Signal</keyword>
<dbReference type="GO" id="GO:0036503">
    <property type="term" value="P:ERAD pathway"/>
    <property type="evidence" value="ECO:0007669"/>
    <property type="project" value="TreeGrafter"/>
</dbReference>